<accession>Q2GDZ1</accession>
<dbReference type="HOGENOM" id="CLU_3063912_0_0_5"/>
<evidence type="ECO:0000313" key="2">
    <source>
        <dbReference type="Proteomes" id="UP000001942"/>
    </source>
</evidence>
<organism evidence="1 2">
    <name type="scientific">Ehrlichia sennetsu (strain ATCC VR-367 / Miyayama)</name>
    <name type="common">Neorickettsia sennetsu</name>
    <dbReference type="NCBI Taxonomy" id="222891"/>
    <lineage>
        <taxon>Bacteria</taxon>
        <taxon>Pseudomonadati</taxon>
        <taxon>Pseudomonadota</taxon>
        <taxon>Alphaproteobacteria</taxon>
        <taxon>Rickettsiales</taxon>
        <taxon>Anaplasmataceae</taxon>
        <taxon>Ehrlichia</taxon>
    </lineage>
</organism>
<dbReference type="STRING" id="222891.NSE_0419"/>
<keyword evidence="2" id="KW-1185">Reference proteome</keyword>
<dbReference type="KEGG" id="nse:NSE_0419"/>
<protein>
    <submittedName>
        <fullName evidence="1">Uncharacterized protein</fullName>
    </submittedName>
</protein>
<proteinExistence type="predicted"/>
<dbReference type="AlphaFoldDB" id="Q2GDZ1"/>
<name>Q2GDZ1_EHRS3</name>
<evidence type="ECO:0000313" key="1">
    <source>
        <dbReference type="EMBL" id="ABD46314.1"/>
    </source>
</evidence>
<sequence length="62" mass="7044">MHILASDELGTFVLFVKRNLTFATMGLPLECSGILMVKDIFYLGIQNAFFIPRKCLVCYKLV</sequence>
<dbReference type="EMBL" id="CP000237">
    <property type="protein sequence ID" value="ABD46314.1"/>
    <property type="molecule type" value="Genomic_DNA"/>
</dbReference>
<gene>
    <name evidence="1" type="ordered locus">NSE_0419</name>
</gene>
<dbReference type="Proteomes" id="UP000001942">
    <property type="component" value="Chromosome"/>
</dbReference>
<reference evidence="1 2" key="1">
    <citation type="journal article" date="2006" name="PLoS Genet.">
        <title>Comparative genomics of emerging human ehrlichiosis agents.</title>
        <authorList>
            <person name="Dunning Hotopp J.C."/>
            <person name="Lin M."/>
            <person name="Madupu R."/>
            <person name="Crabtree J."/>
            <person name="Angiuoli S.V."/>
            <person name="Eisen J.A."/>
            <person name="Seshadri R."/>
            <person name="Ren Q."/>
            <person name="Wu M."/>
            <person name="Utterback T.R."/>
            <person name="Smith S."/>
            <person name="Lewis M."/>
            <person name="Khouri H."/>
            <person name="Zhang C."/>
            <person name="Niu H."/>
            <person name="Lin Q."/>
            <person name="Ohashi N."/>
            <person name="Zhi N."/>
            <person name="Nelson W."/>
            <person name="Brinkac L.M."/>
            <person name="Dodson R.J."/>
            <person name="Rosovitz M.J."/>
            <person name="Sundaram J."/>
            <person name="Daugherty S.C."/>
            <person name="Davidsen T."/>
            <person name="Durkin A.S."/>
            <person name="Gwinn M."/>
            <person name="Haft D.H."/>
            <person name="Selengut J.D."/>
            <person name="Sullivan S.A."/>
            <person name="Zafar N."/>
            <person name="Zhou L."/>
            <person name="Benahmed F."/>
            <person name="Forberger H."/>
            <person name="Halpin R."/>
            <person name="Mulligan S."/>
            <person name="Robinson J."/>
            <person name="White O."/>
            <person name="Rikihisa Y."/>
            <person name="Tettelin H."/>
        </authorList>
    </citation>
    <scope>NUCLEOTIDE SEQUENCE [LARGE SCALE GENOMIC DNA]</scope>
    <source>
        <strain evidence="2">ATCC VR-367 / Miyayama</strain>
    </source>
</reference>